<evidence type="ECO:0000259" key="1">
    <source>
        <dbReference type="Pfam" id="PF00059"/>
    </source>
</evidence>
<reference evidence="3" key="1">
    <citation type="journal article" date="2002" name="Science">
        <title>The draft genome of Ciona intestinalis: insights into chordate and vertebrate origins.</title>
        <authorList>
            <person name="Dehal P."/>
            <person name="Satou Y."/>
            <person name="Campbell R.K."/>
            <person name="Chapman J."/>
            <person name="Degnan B."/>
            <person name="De Tomaso A."/>
            <person name="Davidson B."/>
            <person name="Di Gregorio A."/>
            <person name="Gelpke M."/>
            <person name="Goodstein D.M."/>
            <person name="Harafuji N."/>
            <person name="Hastings K.E."/>
            <person name="Ho I."/>
            <person name="Hotta K."/>
            <person name="Huang W."/>
            <person name="Kawashima T."/>
            <person name="Lemaire P."/>
            <person name="Martinez D."/>
            <person name="Meinertzhagen I.A."/>
            <person name="Necula S."/>
            <person name="Nonaka M."/>
            <person name="Putnam N."/>
            <person name="Rash S."/>
            <person name="Saiga H."/>
            <person name="Satake M."/>
            <person name="Terry A."/>
            <person name="Yamada L."/>
            <person name="Wang H.G."/>
            <person name="Awazu S."/>
            <person name="Azumi K."/>
            <person name="Boore J."/>
            <person name="Branno M."/>
            <person name="Chin-Bow S."/>
            <person name="DeSantis R."/>
            <person name="Doyle S."/>
            <person name="Francino P."/>
            <person name="Keys D.N."/>
            <person name="Haga S."/>
            <person name="Hayashi H."/>
            <person name="Hino K."/>
            <person name="Imai K.S."/>
            <person name="Inaba K."/>
            <person name="Kano S."/>
            <person name="Kobayashi K."/>
            <person name="Kobayashi M."/>
            <person name="Lee B.I."/>
            <person name="Makabe K.W."/>
            <person name="Manohar C."/>
            <person name="Matassi G."/>
            <person name="Medina M."/>
            <person name="Mochizuki Y."/>
            <person name="Mount S."/>
            <person name="Morishita T."/>
            <person name="Miura S."/>
            <person name="Nakayama A."/>
            <person name="Nishizaka S."/>
            <person name="Nomoto H."/>
            <person name="Ohta F."/>
            <person name="Oishi K."/>
            <person name="Rigoutsos I."/>
            <person name="Sano M."/>
            <person name="Sasaki A."/>
            <person name="Sasakura Y."/>
            <person name="Shoguchi E."/>
            <person name="Shin-i T."/>
            <person name="Spagnuolo A."/>
            <person name="Stainier D."/>
            <person name="Suzuki M.M."/>
            <person name="Tassy O."/>
            <person name="Takatori N."/>
            <person name="Tokuoka M."/>
            <person name="Yagi K."/>
            <person name="Yoshizaki F."/>
            <person name="Wada S."/>
            <person name="Zhang C."/>
            <person name="Hyatt P.D."/>
            <person name="Larimer F."/>
            <person name="Detter C."/>
            <person name="Doggett N."/>
            <person name="Glavina T."/>
            <person name="Hawkins T."/>
            <person name="Richardson P."/>
            <person name="Lucas S."/>
            <person name="Kohara Y."/>
            <person name="Levine M."/>
            <person name="Satoh N."/>
            <person name="Rokhsar D.S."/>
        </authorList>
    </citation>
    <scope>NUCLEOTIDE SEQUENCE [LARGE SCALE GENOMIC DNA]</scope>
</reference>
<feature type="domain" description="C-type lectin" evidence="1">
    <location>
        <begin position="93"/>
        <end position="150"/>
    </location>
</feature>
<dbReference type="Gene3D" id="3.10.100.10">
    <property type="entry name" value="Mannose-Binding Protein A, subunit A"/>
    <property type="match status" value="1"/>
</dbReference>
<organism evidence="2 3">
    <name type="scientific">Ciona intestinalis</name>
    <name type="common">Transparent sea squirt</name>
    <name type="synonym">Ascidia intestinalis</name>
    <dbReference type="NCBI Taxonomy" id="7719"/>
    <lineage>
        <taxon>Eukaryota</taxon>
        <taxon>Metazoa</taxon>
        <taxon>Chordata</taxon>
        <taxon>Tunicata</taxon>
        <taxon>Ascidiacea</taxon>
        <taxon>Phlebobranchia</taxon>
        <taxon>Cionidae</taxon>
        <taxon>Ciona</taxon>
    </lineage>
</organism>
<keyword evidence="3" id="KW-1185">Reference proteome</keyword>
<dbReference type="EMBL" id="EAAA01000392">
    <property type="status" value="NOT_ANNOTATED_CDS"/>
    <property type="molecule type" value="Genomic_DNA"/>
</dbReference>
<dbReference type="Pfam" id="PF00059">
    <property type="entry name" value="Lectin_C"/>
    <property type="match status" value="1"/>
</dbReference>
<dbReference type="InterPro" id="IPR001304">
    <property type="entry name" value="C-type_lectin-like"/>
</dbReference>
<dbReference type="Ensembl" id="ENSCINT00000023494.1">
    <property type="protein sequence ID" value="ENSCINP00000023248.1"/>
    <property type="gene ID" value="ENSCING00000012465.1"/>
</dbReference>
<reference evidence="2" key="4">
    <citation type="submission" date="2025-09" db="UniProtKB">
        <authorList>
            <consortium name="Ensembl"/>
        </authorList>
    </citation>
    <scope>IDENTIFICATION</scope>
</reference>
<dbReference type="HOGENOM" id="CLU_1744569_0_0_1"/>
<dbReference type="InParanoid" id="F6UTW7"/>
<reference evidence="2" key="2">
    <citation type="journal article" date="2008" name="Genome Biol.">
        <title>Improved genome assembly and evidence-based global gene model set for the chordate Ciona intestinalis: new insight into intron and operon populations.</title>
        <authorList>
            <person name="Satou Y."/>
            <person name="Mineta K."/>
            <person name="Ogasawara M."/>
            <person name="Sasakura Y."/>
            <person name="Shoguchi E."/>
            <person name="Ueno K."/>
            <person name="Yamada L."/>
            <person name="Matsumoto J."/>
            <person name="Wasserscheid J."/>
            <person name="Dewar K."/>
            <person name="Wiley G.B."/>
            <person name="Macmil S.L."/>
            <person name="Roe B.A."/>
            <person name="Zeller R.W."/>
            <person name="Hastings K.E."/>
            <person name="Lemaire P."/>
            <person name="Lindquist E."/>
            <person name="Endo T."/>
            <person name="Hotta K."/>
            <person name="Inaba K."/>
        </authorList>
    </citation>
    <scope>NUCLEOTIDE SEQUENCE [LARGE SCALE GENOMIC DNA]</scope>
    <source>
        <strain evidence="2">wild type</strain>
    </source>
</reference>
<dbReference type="SUPFAM" id="SSF56436">
    <property type="entry name" value="C-type lectin-like"/>
    <property type="match status" value="1"/>
</dbReference>
<evidence type="ECO:0000313" key="3">
    <source>
        <dbReference type="Proteomes" id="UP000008144"/>
    </source>
</evidence>
<dbReference type="Proteomes" id="UP000008144">
    <property type="component" value="Chromosome 1"/>
</dbReference>
<evidence type="ECO:0000313" key="2">
    <source>
        <dbReference type="Ensembl" id="ENSCINP00000023248.1"/>
    </source>
</evidence>
<dbReference type="GeneTree" id="ENSGT00530000068648"/>
<proteinExistence type="predicted"/>
<dbReference type="InterPro" id="IPR016187">
    <property type="entry name" value="CTDL_fold"/>
</dbReference>
<dbReference type="FunCoup" id="F6UTW7">
    <property type="interactions" value="1"/>
</dbReference>
<dbReference type="AlphaFoldDB" id="F6UTW7"/>
<sequence length="152" mass="17667">MVCLPSTPYALVVKAKPTNTSLPHKFRVEVDEMFHDSAIVEIERLDSTSGWEWMSLTFQFTIYTSDEIGDDWYRPGNGYLYKLLPDKTIHSPARDACEELGGWLIIYGEIDHTVRVNITSQYAKLEVNSNRYWIGLTDKDKEGEWVWDDWTP</sequence>
<name>F6UTW7_CIOIN</name>
<dbReference type="InterPro" id="IPR016186">
    <property type="entry name" value="C-type_lectin-like/link_sf"/>
</dbReference>
<accession>F6UTW7</accession>
<protein>
    <recommendedName>
        <fullName evidence="1">C-type lectin domain-containing protein</fullName>
    </recommendedName>
</protein>
<reference evidence="2" key="3">
    <citation type="submission" date="2025-08" db="UniProtKB">
        <authorList>
            <consortium name="Ensembl"/>
        </authorList>
    </citation>
    <scope>IDENTIFICATION</scope>
</reference>